<evidence type="ECO:0000313" key="15">
    <source>
        <dbReference type="Proteomes" id="UP000515512"/>
    </source>
</evidence>
<gene>
    <name evidence="14" type="ORF">H0264_28470</name>
</gene>
<evidence type="ECO:0000313" key="14">
    <source>
        <dbReference type="EMBL" id="QLY29195.1"/>
    </source>
</evidence>
<dbReference type="Pfam" id="PF16911">
    <property type="entry name" value="PapA_C"/>
    <property type="match status" value="1"/>
</dbReference>
<keyword evidence="15" id="KW-1185">Reference proteome</keyword>
<comment type="catalytic activity">
    <reaction evidence="2">
        <text>2 a mycocerosyl-[mycocerosic acid synthase] + a phenolphthiocerol = a dimycocerosyl phenolphthiocerol + 2 holo-[mycocerosic acid synthase].</text>
        <dbReference type="EC" id="2.3.1.282"/>
    </reaction>
</comment>
<keyword evidence="9" id="KW-0012">Acyltransferase</keyword>
<name>A0A7D6VCR3_9NOCA</name>
<evidence type="ECO:0000256" key="9">
    <source>
        <dbReference type="ARBA" id="ARBA00023315"/>
    </source>
</evidence>
<keyword evidence="7" id="KW-0444">Lipid biosynthesis</keyword>
<evidence type="ECO:0000256" key="3">
    <source>
        <dbReference type="ARBA" id="ARBA00001907"/>
    </source>
</evidence>
<dbReference type="AlphaFoldDB" id="A0A7D6VCR3"/>
<feature type="domain" description="Phthiocerol/phthiodiolone dimycocerosyl transferase C-terminal" evidence="13">
    <location>
        <begin position="202"/>
        <end position="388"/>
    </location>
</feature>
<protein>
    <recommendedName>
        <fullName evidence="6">Phthiocerol/phthiodiolone dimycocerosyl transferase</fullName>
        <ecNumber evidence="5">2.3.1.282</ecNumber>
    </recommendedName>
    <alternativeName>
        <fullName evidence="12">Acyltransferase PapA5</fullName>
    </alternativeName>
    <alternativeName>
        <fullName evidence="10">Phthiocerol/phthiodiolone O-acyltransferase</fullName>
    </alternativeName>
    <alternativeName>
        <fullName evidence="11">Polyketide synthase-associated protein A5</fullName>
    </alternativeName>
</protein>
<evidence type="ECO:0000256" key="10">
    <source>
        <dbReference type="ARBA" id="ARBA00030465"/>
    </source>
</evidence>
<dbReference type="Gene3D" id="3.30.559.30">
    <property type="entry name" value="Nonribosomal peptide synthetase, condensation domain"/>
    <property type="match status" value="1"/>
</dbReference>
<evidence type="ECO:0000256" key="12">
    <source>
        <dbReference type="ARBA" id="ARBA00033407"/>
    </source>
</evidence>
<evidence type="ECO:0000256" key="5">
    <source>
        <dbReference type="ARBA" id="ARBA00012866"/>
    </source>
</evidence>
<dbReference type="SUPFAM" id="SSF52777">
    <property type="entry name" value="CoA-dependent acyltransferases"/>
    <property type="match status" value="2"/>
</dbReference>
<sequence>MTLAHQPGTYRLGRIDQSFVPKEVAVTQVAICAGEADVELLSRAFALLCGRYPMLGGRIEFHDGDYHLSVPERGCGNAVVEILDSPVADWLDNGLRTIDPALSLAKLEIVRDGATTAVALRVAHAIADAHMGFALLEEFWRAAAALGATGPVPDPVPVFPRSLEDLLDERGVVVPEPALPELSGLYSLTPTETAGRPGLRLAAGERIQLSARDTGALLRYARSQGTTMHALLSAAIIRAERRLIGETRGAATISELPMIIGHAVDLRPHLRPPAVPAEATNGLGFAPTVTLCAPGTDLLTLGKEIKAQIVHGIASGAALSTMFAAVQLPDDGARAHTVNIITNWGVVPDLESPKGLRITDFRGFATGNSRPENSYFLYTFHGRLSIEFTFSEDHHHRSRIIALRDAIAENLDLLIDATGIRRRYS</sequence>
<dbReference type="Proteomes" id="UP000515512">
    <property type="component" value="Chromosome"/>
</dbReference>
<dbReference type="Gene3D" id="3.30.559.10">
    <property type="entry name" value="Chloramphenicol acetyltransferase-like domain"/>
    <property type="match status" value="1"/>
</dbReference>
<accession>A0A7D6VCR3</accession>
<keyword evidence="8" id="KW-0808">Transferase</keyword>
<keyword evidence="7" id="KW-0443">Lipid metabolism</keyword>
<evidence type="ECO:0000256" key="6">
    <source>
        <dbReference type="ARBA" id="ARBA00013449"/>
    </source>
</evidence>
<dbReference type="RefSeq" id="WP_181580400.1">
    <property type="nucleotide sequence ID" value="NZ_CP059399.1"/>
</dbReference>
<reference evidence="14 15" key="1">
    <citation type="submission" date="2020-07" db="EMBL/GenBank/DDBJ databases">
        <authorList>
            <person name="Zhuang K."/>
            <person name="Ran Y."/>
        </authorList>
    </citation>
    <scope>NUCLEOTIDE SEQUENCE [LARGE SCALE GENOMIC DNA]</scope>
    <source>
        <strain evidence="14 15">WCH-YHL-001</strain>
    </source>
</reference>
<evidence type="ECO:0000256" key="8">
    <source>
        <dbReference type="ARBA" id="ARBA00022679"/>
    </source>
</evidence>
<dbReference type="EC" id="2.3.1.282" evidence="5"/>
<evidence type="ECO:0000259" key="13">
    <source>
        <dbReference type="Pfam" id="PF16911"/>
    </source>
</evidence>
<comment type="catalytic activity">
    <reaction evidence="1">
        <text>2 a mycocerosyl-[mycocerosic acid synthase] + a phthiocerol = a dimycocerosyl phthiocerol + 2 holo-[mycocerosic acid synthase].</text>
        <dbReference type="EC" id="2.3.1.282"/>
    </reaction>
</comment>
<organism evidence="14 15">
    <name type="scientific">Nocardia huaxiensis</name>
    <dbReference type="NCBI Taxonomy" id="2755382"/>
    <lineage>
        <taxon>Bacteria</taxon>
        <taxon>Bacillati</taxon>
        <taxon>Actinomycetota</taxon>
        <taxon>Actinomycetes</taxon>
        <taxon>Mycobacteriales</taxon>
        <taxon>Nocardiaceae</taxon>
        <taxon>Nocardia</taxon>
    </lineage>
</organism>
<dbReference type="EMBL" id="CP059399">
    <property type="protein sequence ID" value="QLY29195.1"/>
    <property type="molecule type" value="Genomic_DNA"/>
</dbReference>
<comment type="catalytic activity">
    <reaction evidence="3">
        <text>2 a mycocerosyl-[mycocerosic acid synthase] + a phthiodiolone = a dimycocerosyl phthiodiolone + 2 holo-[mycocerosic acid synthase].</text>
        <dbReference type="EC" id="2.3.1.282"/>
    </reaction>
</comment>
<dbReference type="InterPro" id="IPR031641">
    <property type="entry name" value="PapA_C"/>
</dbReference>
<dbReference type="InterPro" id="IPR023213">
    <property type="entry name" value="CAT-like_dom_sf"/>
</dbReference>
<evidence type="ECO:0000256" key="11">
    <source>
        <dbReference type="ARBA" id="ARBA00032317"/>
    </source>
</evidence>
<comment type="similarity">
    <text evidence="4">Belongs to the acyltransferase PapA5 family.</text>
</comment>
<proteinExistence type="inferred from homology"/>
<dbReference type="GO" id="GO:0016746">
    <property type="term" value="F:acyltransferase activity"/>
    <property type="evidence" value="ECO:0007669"/>
    <property type="project" value="UniProtKB-KW"/>
</dbReference>
<evidence type="ECO:0000256" key="4">
    <source>
        <dbReference type="ARBA" id="ARBA00006558"/>
    </source>
</evidence>
<evidence type="ECO:0000256" key="1">
    <source>
        <dbReference type="ARBA" id="ARBA00000026"/>
    </source>
</evidence>
<evidence type="ECO:0000256" key="2">
    <source>
        <dbReference type="ARBA" id="ARBA00000625"/>
    </source>
</evidence>
<dbReference type="KEGG" id="nhu:H0264_28470"/>
<evidence type="ECO:0000256" key="7">
    <source>
        <dbReference type="ARBA" id="ARBA00022516"/>
    </source>
</evidence>